<dbReference type="AlphaFoldDB" id="A0A5B7E0Y9"/>
<dbReference type="Proteomes" id="UP000324222">
    <property type="component" value="Unassembled WGS sequence"/>
</dbReference>
<dbReference type="EMBL" id="VSRR010001604">
    <property type="protein sequence ID" value="MPC26484.1"/>
    <property type="molecule type" value="Genomic_DNA"/>
</dbReference>
<proteinExistence type="predicted"/>
<protein>
    <submittedName>
        <fullName evidence="1">Uncharacterized protein</fullName>
    </submittedName>
</protein>
<evidence type="ECO:0000313" key="2">
    <source>
        <dbReference type="Proteomes" id="UP000324222"/>
    </source>
</evidence>
<reference evidence="1 2" key="1">
    <citation type="submission" date="2019-05" db="EMBL/GenBank/DDBJ databases">
        <title>Another draft genome of Portunus trituberculatus and its Hox gene families provides insights of decapod evolution.</title>
        <authorList>
            <person name="Jeong J.-H."/>
            <person name="Song I."/>
            <person name="Kim S."/>
            <person name="Choi T."/>
            <person name="Kim D."/>
            <person name="Ryu S."/>
            <person name="Kim W."/>
        </authorList>
    </citation>
    <scope>NUCLEOTIDE SEQUENCE [LARGE SCALE GENOMIC DNA]</scope>
    <source>
        <tissue evidence="1">Muscle</tissue>
    </source>
</reference>
<accession>A0A5B7E0Y9</accession>
<organism evidence="1 2">
    <name type="scientific">Portunus trituberculatus</name>
    <name type="common">Swimming crab</name>
    <name type="synonym">Neptunus trituberculatus</name>
    <dbReference type="NCBI Taxonomy" id="210409"/>
    <lineage>
        <taxon>Eukaryota</taxon>
        <taxon>Metazoa</taxon>
        <taxon>Ecdysozoa</taxon>
        <taxon>Arthropoda</taxon>
        <taxon>Crustacea</taxon>
        <taxon>Multicrustacea</taxon>
        <taxon>Malacostraca</taxon>
        <taxon>Eumalacostraca</taxon>
        <taxon>Eucarida</taxon>
        <taxon>Decapoda</taxon>
        <taxon>Pleocyemata</taxon>
        <taxon>Brachyura</taxon>
        <taxon>Eubrachyura</taxon>
        <taxon>Portunoidea</taxon>
        <taxon>Portunidae</taxon>
        <taxon>Portuninae</taxon>
        <taxon>Portunus</taxon>
    </lineage>
</organism>
<comment type="caution">
    <text evidence="1">The sequence shown here is derived from an EMBL/GenBank/DDBJ whole genome shotgun (WGS) entry which is preliminary data.</text>
</comment>
<gene>
    <name evidence="1" type="ORF">E2C01_019624</name>
</gene>
<sequence length="85" mass="9381">MKQGKRATQRSLTLHGCIIKQLMLSATLLCFSKSQPLSLLSSSPLSPPPAIKGTTNLTLPFEGHRRPVSSIQESPQRIFRPRVTL</sequence>
<evidence type="ECO:0000313" key="1">
    <source>
        <dbReference type="EMBL" id="MPC26484.1"/>
    </source>
</evidence>
<keyword evidence="2" id="KW-1185">Reference proteome</keyword>
<name>A0A5B7E0Y9_PORTR</name>